<gene>
    <name evidence="3" type="primary">hupB_2</name>
    <name evidence="3" type="ORF">BFLFYP10_02069</name>
</gene>
<evidence type="ECO:0000256" key="2">
    <source>
        <dbReference type="ARBA" id="ARBA00023125"/>
    </source>
</evidence>
<accession>A0A6N2VGX6</accession>
<dbReference type="InterPro" id="IPR000119">
    <property type="entry name" value="Hist_DNA-bd"/>
</dbReference>
<dbReference type="Pfam" id="PF00216">
    <property type="entry name" value="Bac_DNA_binding"/>
    <property type="match status" value="1"/>
</dbReference>
<proteinExistence type="inferred from homology"/>
<dbReference type="GO" id="GO:0003677">
    <property type="term" value="F:DNA binding"/>
    <property type="evidence" value="ECO:0007669"/>
    <property type="project" value="UniProtKB-KW"/>
</dbReference>
<protein>
    <submittedName>
        <fullName evidence="3">DNA-binding protein HU-beta</fullName>
    </submittedName>
</protein>
<name>A0A6N2VGX6_9BACE</name>
<reference evidence="3" key="1">
    <citation type="submission" date="2019-11" db="EMBL/GenBank/DDBJ databases">
        <authorList>
            <person name="Feng L."/>
        </authorList>
    </citation>
    <scope>NUCLEOTIDE SEQUENCE</scope>
    <source>
        <strain evidence="3">BfaecisLFYP10</strain>
    </source>
</reference>
<dbReference type="Gene3D" id="4.10.520.10">
    <property type="entry name" value="IHF-like DNA-binding proteins"/>
    <property type="match status" value="1"/>
</dbReference>
<dbReference type="GO" id="GO:0030527">
    <property type="term" value="F:structural constituent of chromatin"/>
    <property type="evidence" value="ECO:0007669"/>
    <property type="project" value="InterPro"/>
</dbReference>
<keyword evidence="2 3" id="KW-0238">DNA-binding</keyword>
<dbReference type="EMBL" id="CACRSZ010000049">
    <property type="protein sequence ID" value="VYT26296.1"/>
    <property type="molecule type" value="Genomic_DNA"/>
</dbReference>
<dbReference type="SUPFAM" id="SSF47729">
    <property type="entry name" value="IHF-like DNA-binding proteins"/>
    <property type="match status" value="1"/>
</dbReference>
<dbReference type="AlphaFoldDB" id="A0A6N2VGX6"/>
<sequence>MNKEQLMAKSACKGGMTQKEVRNGFNAIIETLVEAFENDTDVAIAGLGTFQVKRRSNVKKYLPKDGKGPVKGVKGARIMYGISDQRAIKFNLAPYIQREYIEKFIVSYRTES</sequence>
<evidence type="ECO:0000256" key="1">
    <source>
        <dbReference type="ARBA" id="ARBA00010529"/>
    </source>
</evidence>
<evidence type="ECO:0000313" key="3">
    <source>
        <dbReference type="EMBL" id="VYT26296.1"/>
    </source>
</evidence>
<comment type="similarity">
    <text evidence="1">Belongs to the bacterial histone-like protein family.</text>
</comment>
<dbReference type="InterPro" id="IPR010992">
    <property type="entry name" value="IHF-like_DNA-bd_dom_sf"/>
</dbReference>
<organism evidence="3">
    <name type="scientific">Bacteroides faecis</name>
    <dbReference type="NCBI Taxonomy" id="674529"/>
    <lineage>
        <taxon>Bacteria</taxon>
        <taxon>Pseudomonadati</taxon>
        <taxon>Bacteroidota</taxon>
        <taxon>Bacteroidia</taxon>
        <taxon>Bacteroidales</taxon>
        <taxon>Bacteroidaceae</taxon>
        <taxon>Bacteroides</taxon>
    </lineage>
</organism>
<dbReference type="RefSeq" id="WP_156729967.1">
    <property type="nucleotide sequence ID" value="NZ_CACRSZ010000049.1"/>
</dbReference>